<dbReference type="PROSITE" id="PS51257">
    <property type="entry name" value="PROKAR_LIPOPROTEIN"/>
    <property type="match status" value="1"/>
</dbReference>
<gene>
    <name evidence="2" type="ORF">E0486_16810</name>
</gene>
<dbReference type="RefSeq" id="WP_131853926.1">
    <property type="nucleotide sequence ID" value="NZ_SKFH01000044.1"/>
</dbReference>
<organism evidence="2 3">
    <name type="scientific">Flaviaesturariibacter aridisoli</name>
    <dbReference type="NCBI Taxonomy" id="2545761"/>
    <lineage>
        <taxon>Bacteria</taxon>
        <taxon>Pseudomonadati</taxon>
        <taxon>Bacteroidota</taxon>
        <taxon>Chitinophagia</taxon>
        <taxon>Chitinophagales</taxon>
        <taxon>Chitinophagaceae</taxon>
        <taxon>Flaviaestuariibacter</taxon>
    </lineage>
</organism>
<evidence type="ECO:0008006" key="4">
    <source>
        <dbReference type="Google" id="ProtNLM"/>
    </source>
</evidence>
<evidence type="ECO:0000313" key="3">
    <source>
        <dbReference type="Proteomes" id="UP000295164"/>
    </source>
</evidence>
<feature type="signal peptide" evidence="1">
    <location>
        <begin position="1"/>
        <end position="21"/>
    </location>
</feature>
<proteinExistence type="predicted"/>
<keyword evidence="1" id="KW-0732">Signal</keyword>
<name>A0A4R4DVC8_9BACT</name>
<sequence>MNHRLFLAAAGLLLLASCTSADTRTPVANSTSIRPVELPDPGIPDYHYPEPEATLNTWIDNNDSARIIGHAWGLWASLTDTTSQRFNNEQLRVFETWMTTEQMLQAQEGADVAQLQASSNFARRLQVPHQFEHARNARQRAHLIDPTDSAQILGFVKYNPVAADFTIRNHLKRQATLDSLLAGGAAGVPDFPNASMAVKPVFQVLTKDNLNKDGLYVLKVWNGPPATAVAYAANLWPDSVFVDPSNQRGHGHGGVIGGDGKATPENTYNASDFIHFSLDEATAAHFRGNFKGLRQAKAGDVAILLAMHVTSRETKRWTWQTYWWAPDPDNPPLPSTKRIADSRPEQLKGTPRHYAMSMAYTFLLPNQPFTGGNNSGTSIYSYNPYLEAGFDSSVLSNVPTSVVVTNGQAVTNVVGVRSNCMSCHAQANYNQNVATAPNYTGDTYIDMDGKAFRNTLKLDFLWSLTDTLVPDAGKSKTALRH</sequence>
<evidence type="ECO:0000313" key="2">
    <source>
        <dbReference type="EMBL" id="TCZ66400.1"/>
    </source>
</evidence>
<comment type="caution">
    <text evidence="2">The sequence shown here is derived from an EMBL/GenBank/DDBJ whole genome shotgun (WGS) entry which is preliminary data.</text>
</comment>
<feature type="chain" id="PRO_5020613690" description="Cytochrome c domain-containing protein" evidence="1">
    <location>
        <begin position="22"/>
        <end position="481"/>
    </location>
</feature>
<evidence type="ECO:0000256" key="1">
    <source>
        <dbReference type="SAM" id="SignalP"/>
    </source>
</evidence>
<reference evidence="2 3" key="1">
    <citation type="submission" date="2019-03" db="EMBL/GenBank/DDBJ databases">
        <authorList>
            <person name="Kim M.K.M."/>
        </authorList>
    </citation>
    <scope>NUCLEOTIDE SEQUENCE [LARGE SCALE GENOMIC DNA]</scope>
    <source>
        <strain evidence="2 3">17J68-15</strain>
    </source>
</reference>
<dbReference type="OrthoDB" id="280897at2"/>
<dbReference type="EMBL" id="SKFH01000044">
    <property type="protein sequence ID" value="TCZ66400.1"/>
    <property type="molecule type" value="Genomic_DNA"/>
</dbReference>
<protein>
    <recommendedName>
        <fullName evidence="4">Cytochrome c domain-containing protein</fullName>
    </recommendedName>
</protein>
<keyword evidence="3" id="KW-1185">Reference proteome</keyword>
<dbReference type="Proteomes" id="UP000295164">
    <property type="component" value="Unassembled WGS sequence"/>
</dbReference>
<accession>A0A4R4DVC8</accession>
<dbReference type="AlphaFoldDB" id="A0A4R4DVC8"/>